<dbReference type="PROSITE" id="PS50053">
    <property type="entry name" value="UBIQUITIN_2"/>
    <property type="match status" value="1"/>
</dbReference>
<evidence type="ECO:0000313" key="4">
    <source>
        <dbReference type="Proteomes" id="UP000886885"/>
    </source>
</evidence>
<keyword evidence="1" id="KW-1017">Isopeptide bond</keyword>
<gene>
    <name evidence="3" type="ORF">POTOM_022576</name>
</gene>
<protein>
    <recommendedName>
        <fullName evidence="2">Ubiquitin-like domain-containing protein</fullName>
    </recommendedName>
</protein>
<name>A0A8X8D013_POPTO</name>
<proteinExistence type="predicted"/>
<dbReference type="OrthoDB" id="428577at2759"/>
<dbReference type="InterPro" id="IPR050158">
    <property type="entry name" value="Ubiquitin_ubiquitin-like"/>
</dbReference>
<dbReference type="Proteomes" id="UP000886885">
    <property type="component" value="Chromosome 6A"/>
</dbReference>
<evidence type="ECO:0000256" key="1">
    <source>
        <dbReference type="ARBA" id="ARBA00022499"/>
    </source>
</evidence>
<comment type="caution">
    <text evidence="3">The sequence shown here is derived from an EMBL/GenBank/DDBJ whole genome shotgun (WGS) entry which is preliminary data.</text>
</comment>
<evidence type="ECO:0000313" key="3">
    <source>
        <dbReference type="EMBL" id="KAG6771229.1"/>
    </source>
</evidence>
<feature type="domain" description="Ubiquitin-like" evidence="2">
    <location>
        <begin position="1"/>
        <end position="71"/>
    </location>
</feature>
<reference evidence="3" key="1">
    <citation type="journal article" date="2020" name="bioRxiv">
        <title>Hybrid origin of Populus tomentosa Carr. identified through genome sequencing and phylogenomic analysis.</title>
        <authorList>
            <person name="An X."/>
            <person name="Gao K."/>
            <person name="Chen Z."/>
            <person name="Li J."/>
            <person name="Yang X."/>
            <person name="Yang X."/>
            <person name="Zhou J."/>
            <person name="Guo T."/>
            <person name="Zhao T."/>
            <person name="Huang S."/>
            <person name="Miao D."/>
            <person name="Khan W.U."/>
            <person name="Rao P."/>
            <person name="Ye M."/>
            <person name="Lei B."/>
            <person name="Liao W."/>
            <person name="Wang J."/>
            <person name="Ji L."/>
            <person name="Li Y."/>
            <person name="Guo B."/>
            <person name="Mustafa N.S."/>
            <person name="Li S."/>
            <person name="Yun Q."/>
            <person name="Keller S.R."/>
            <person name="Mao J."/>
            <person name="Zhang R."/>
            <person name="Strauss S.H."/>
        </authorList>
    </citation>
    <scope>NUCLEOTIDE SEQUENCE</scope>
    <source>
        <strain evidence="3">GM15</strain>
        <tissue evidence="3">Leaf</tissue>
    </source>
</reference>
<dbReference type="Pfam" id="PF00240">
    <property type="entry name" value="ubiquitin"/>
    <property type="match status" value="1"/>
</dbReference>
<accession>A0A8X8D013</accession>
<dbReference type="EMBL" id="JAAWWB010000011">
    <property type="protein sequence ID" value="KAG6771229.1"/>
    <property type="molecule type" value="Genomic_DNA"/>
</dbReference>
<sequence>MQIIVEIIPGGKRITLDVASTDNTSSVKAKIKETEGIPIEQQALYSDNRLLHGADILEHCGVKNDDTLRLVKLEGLVQLSHGLIYYLYLVFVLRLLDSRLLHDTDILEHCGVKNDDTLRLVKLEGLEREEDDDEGDDNGRQPPLIDISLSLGAELMDATLSFHFYDSGESNWWHGMHRSMARTDLGFQAKTRLSRVEFPTFNGDDLEEYWVFRCERFFDLDRTPEEARANLASVHSEGEALEWHQVFARAVCITRKIYQEVRNSGR</sequence>
<dbReference type="InterPro" id="IPR000626">
    <property type="entry name" value="Ubiquitin-like_dom"/>
</dbReference>
<organism evidence="3 4">
    <name type="scientific">Populus tomentosa</name>
    <name type="common">Chinese white poplar</name>
    <dbReference type="NCBI Taxonomy" id="118781"/>
    <lineage>
        <taxon>Eukaryota</taxon>
        <taxon>Viridiplantae</taxon>
        <taxon>Streptophyta</taxon>
        <taxon>Embryophyta</taxon>
        <taxon>Tracheophyta</taxon>
        <taxon>Spermatophyta</taxon>
        <taxon>Magnoliopsida</taxon>
        <taxon>eudicotyledons</taxon>
        <taxon>Gunneridae</taxon>
        <taxon>Pentapetalae</taxon>
        <taxon>rosids</taxon>
        <taxon>fabids</taxon>
        <taxon>Malpighiales</taxon>
        <taxon>Salicaceae</taxon>
        <taxon>Saliceae</taxon>
        <taxon>Populus</taxon>
    </lineage>
</organism>
<dbReference type="GO" id="GO:0003729">
    <property type="term" value="F:mRNA binding"/>
    <property type="evidence" value="ECO:0007669"/>
    <property type="project" value="UniProtKB-ARBA"/>
</dbReference>
<dbReference type="CDD" id="cd17039">
    <property type="entry name" value="Ubl_ubiquitin_like"/>
    <property type="match status" value="1"/>
</dbReference>
<keyword evidence="4" id="KW-1185">Reference proteome</keyword>
<evidence type="ECO:0000259" key="2">
    <source>
        <dbReference type="PROSITE" id="PS50053"/>
    </source>
</evidence>
<dbReference type="AlphaFoldDB" id="A0A8X8D013"/>
<dbReference type="PANTHER" id="PTHR10666">
    <property type="entry name" value="UBIQUITIN"/>
    <property type="match status" value="1"/>
</dbReference>
<dbReference type="SMART" id="SM00213">
    <property type="entry name" value="UBQ"/>
    <property type="match status" value="1"/>
</dbReference>